<proteinExistence type="predicted"/>
<evidence type="ECO:0000313" key="3">
    <source>
        <dbReference type="EMBL" id="KAG2113457.1"/>
    </source>
</evidence>
<dbReference type="AlphaFoldDB" id="A0A9P7FBM4"/>
<evidence type="ECO:0000313" key="4">
    <source>
        <dbReference type="Proteomes" id="UP000823399"/>
    </source>
</evidence>
<dbReference type="InterPro" id="IPR025337">
    <property type="entry name" value="Questin_oxidase-like"/>
</dbReference>
<evidence type="ECO:0008006" key="5">
    <source>
        <dbReference type="Google" id="ProtNLM"/>
    </source>
</evidence>
<feature type="region of interest" description="Disordered" evidence="2">
    <location>
        <begin position="1"/>
        <end position="26"/>
    </location>
</feature>
<protein>
    <recommendedName>
        <fullName evidence="5">Oxidoreductase AflY</fullName>
    </recommendedName>
</protein>
<reference evidence="3" key="1">
    <citation type="journal article" date="2020" name="New Phytol.">
        <title>Comparative genomics reveals dynamic genome evolution in host specialist ectomycorrhizal fungi.</title>
        <authorList>
            <person name="Lofgren L.A."/>
            <person name="Nguyen N.H."/>
            <person name="Vilgalys R."/>
            <person name="Ruytinx J."/>
            <person name="Liao H.L."/>
            <person name="Branco S."/>
            <person name="Kuo A."/>
            <person name="LaButti K."/>
            <person name="Lipzen A."/>
            <person name="Andreopoulos W."/>
            <person name="Pangilinan J."/>
            <person name="Riley R."/>
            <person name="Hundley H."/>
            <person name="Na H."/>
            <person name="Barry K."/>
            <person name="Grigoriev I.V."/>
            <person name="Stajich J.E."/>
            <person name="Kennedy P.G."/>
        </authorList>
    </citation>
    <scope>NUCLEOTIDE SEQUENCE</scope>
    <source>
        <strain evidence="3">FC423</strain>
    </source>
</reference>
<gene>
    <name evidence="3" type="ORF">F5147DRAFT_650389</name>
</gene>
<keyword evidence="4" id="KW-1185">Reference proteome</keyword>
<dbReference type="EMBL" id="JABBWM010000012">
    <property type="protein sequence ID" value="KAG2113457.1"/>
    <property type="molecule type" value="Genomic_DNA"/>
</dbReference>
<comment type="caution">
    <text evidence="3">The sequence shown here is derived from an EMBL/GenBank/DDBJ whole genome shotgun (WGS) entry which is preliminary data.</text>
</comment>
<organism evidence="3 4">
    <name type="scientific">Suillus discolor</name>
    <dbReference type="NCBI Taxonomy" id="1912936"/>
    <lineage>
        <taxon>Eukaryota</taxon>
        <taxon>Fungi</taxon>
        <taxon>Dikarya</taxon>
        <taxon>Basidiomycota</taxon>
        <taxon>Agaricomycotina</taxon>
        <taxon>Agaricomycetes</taxon>
        <taxon>Agaricomycetidae</taxon>
        <taxon>Boletales</taxon>
        <taxon>Suillineae</taxon>
        <taxon>Suillaceae</taxon>
        <taxon>Suillus</taxon>
    </lineage>
</organism>
<dbReference type="PANTHER" id="PTHR35870">
    <property type="entry name" value="PROTEIN, PUTATIVE (AFU_ORTHOLOGUE AFUA_5G03330)-RELATED"/>
    <property type="match status" value="1"/>
</dbReference>
<feature type="compositionally biased region" description="Polar residues" evidence="2">
    <location>
        <begin position="1"/>
        <end position="10"/>
    </location>
</feature>
<dbReference type="Pfam" id="PF14027">
    <property type="entry name" value="Questin_oxidase"/>
    <property type="match status" value="1"/>
</dbReference>
<name>A0A9P7FBM4_9AGAM</name>
<dbReference type="RefSeq" id="XP_041295844.1">
    <property type="nucleotide sequence ID" value="XM_041433449.1"/>
</dbReference>
<dbReference type="OrthoDB" id="10004862at2759"/>
<dbReference type="Proteomes" id="UP000823399">
    <property type="component" value="Unassembled WGS sequence"/>
</dbReference>
<dbReference type="PANTHER" id="PTHR35870:SF1">
    <property type="entry name" value="PROTEIN, PUTATIVE (AFU_ORTHOLOGUE AFUA_5G03330)-RELATED"/>
    <property type="match status" value="1"/>
</dbReference>
<evidence type="ECO:0000256" key="2">
    <source>
        <dbReference type="SAM" id="MobiDB-lite"/>
    </source>
</evidence>
<dbReference type="GeneID" id="64695708"/>
<sequence>MSSELDTTANRPFHRPGDEPFQHPVGHMHAHGLAQYSPEAAEAFSFPSKPESKHNVSPLLFQTPQPPLSSVCPQRWPGIDADSTKMLLKVLEDNHSRWHIFFNYKGFHNHAAHHLLAIWAMGASAKIIFSAYETHCVYQRPAFDSPSRITRHNFNEHLGDERFYSAYSDFFALELGKKGFARTFEEYVFAPSANYLAEPPPEGDGNPEMLSRFIGGLLHPLIHAGYGAEFGLLGMSAEGRVNIYFTHCAGSYLQKGLAMTAIHPAKMHALLPPSDFSSPLKSGTMHALSILALVAKDERFEHVKMMDDLDMLTMTVSSYDEALRAYAEMWEFDVANKEGVAKAVEELAWFNSIIYGVGGMAKDTFSADFFLMHLATSTLFLPSLVTSLYQNPRAQALLLRSFFAVSLARYLSRGRPTLDITKFYSDTSRLLPSSGLDVIPGPQPSPFENTLPDKNSPEARTPNSWLSIIQTTLVQRALDAFCIIVLACEDRDGSATRKEASVATDNSKLEDAERDMGLGKLDGTLFLRVAMLTAHTLGWMREGPARGGVGL</sequence>
<evidence type="ECO:0000256" key="1">
    <source>
        <dbReference type="ARBA" id="ARBA00023002"/>
    </source>
</evidence>
<accession>A0A9P7FBM4</accession>
<dbReference type="GO" id="GO:0016491">
    <property type="term" value="F:oxidoreductase activity"/>
    <property type="evidence" value="ECO:0007669"/>
    <property type="project" value="UniProtKB-KW"/>
</dbReference>
<keyword evidence="1" id="KW-0560">Oxidoreductase</keyword>